<name>A0A5J9VMI4_9POAL</name>
<keyword evidence="5" id="KW-1185">Reference proteome</keyword>
<evidence type="ECO:0000259" key="3">
    <source>
        <dbReference type="Pfam" id="PF24523"/>
    </source>
</evidence>
<protein>
    <submittedName>
        <fullName evidence="4">Uncharacterized protein</fullName>
    </submittedName>
</protein>
<proteinExistence type="predicted"/>
<dbReference type="Proteomes" id="UP000324897">
    <property type="component" value="Chromosome 4"/>
</dbReference>
<evidence type="ECO:0000256" key="1">
    <source>
        <dbReference type="SAM" id="SignalP"/>
    </source>
</evidence>
<accession>A0A5J9VMI4</accession>
<feature type="domain" description="F-box" evidence="2">
    <location>
        <begin position="9"/>
        <end position="44"/>
    </location>
</feature>
<dbReference type="EMBL" id="RWGY01000007">
    <property type="protein sequence ID" value="TVU37373.1"/>
    <property type="molecule type" value="Genomic_DNA"/>
</dbReference>
<dbReference type="Pfam" id="PF12937">
    <property type="entry name" value="F-box-like"/>
    <property type="match status" value="1"/>
</dbReference>
<evidence type="ECO:0000313" key="5">
    <source>
        <dbReference type="Proteomes" id="UP000324897"/>
    </source>
</evidence>
<dbReference type="PANTHER" id="PTHR35828">
    <property type="entry name" value="OS08G0203800 PROTEIN-RELATED"/>
    <property type="match status" value="1"/>
</dbReference>
<sequence length="388" mass="43393">RGNKQPMMSLPLDLLLEIAACSDPATLVRCAVTCRDMRRRVTDDPTFRGRLRLRHADRFVPSLLHGFLIKRSNKYNKDELHLVDTTTAAADAAATSKLVTVADGFPPPDDDEPSQRKHKLLASRDGLVLVHAYSEQLQVCDPATGHSHTLPPEPEFSEGAKANSWEPYVFLVGGDIEGGAGVGRRRPFQVLKTNLVLSCDCRYLQIHTFSSENGTWSPYVKIQTPGIRGIRLLPGGGRPLVTAGSVVCNETDMRGRRYLSMEVADEYIFMEGLIHKLHTTIQCNIYFYLYHNMVHWLCLTDAAGYVLSLDASTAQVSLTTLPRGFPRMDYVNNDRKYLLATTPTGERPVVLVADRDRISLWMQSKLTAKWKQRPEVVSMNEALVVRVG</sequence>
<feature type="domain" description="DUF7595" evidence="3">
    <location>
        <begin position="292"/>
        <end position="363"/>
    </location>
</feature>
<comment type="caution">
    <text evidence="4">The sequence shown here is derived from an EMBL/GenBank/DDBJ whole genome shotgun (WGS) entry which is preliminary data.</text>
</comment>
<feature type="non-terminal residue" evidence="4">
    <location>
        <position position="1"/>
    </location>
</feature>
<gene>
    <name evidence="4" type="ORF">EJB05_10684</name>
</gene>
<feature type="signal peptide" evidence="1">
    <location>
        <begin position="1"/>
        <end position="21"/>
    </location>
</feature>
<dbReference type="InterPro" id="IPR001810">
    <property type="entry name" value="F-box_dom"/>
</dbReference>
<evidence type="ECO:0000259" key="2">
    <source>
        <dbReference type="Pfam" id="PF12937"/>
    </source>
</evidence>
<dbReference type="AlphaFoldDB" id="A0A5J9VMI4"/>
<dbReference type="SUPFAM" id="SSF81383">
    <property type="entry name" value="F-box domain"/>
    <property type="match status" value="1"/>
</dbReference>
<organism evidence="4 5">
    <name type="scientific">Eragrostis curvula</name>
    <name type="common">weeping love grass</name>
    <dbReference type="NCBI Taxonomy" id="38414"/>
    <lineage>
        <taxon>Eukaryota</taxon>
        <taxon>Viridiplantae</taxon>
        <taxon>Streptophyta</taxon>
        <taxon>Embryophyta</taxon>
        <taxon>Tracheophyta</taxon>
        <taxon>Spermatophyta</taxon>
        <taxon>Magnoliopsida</taxon>
        <taxon>Liliopsida</taxon>
        <taxon>Poales</taxon>
        <taxon>Poaceae</taxon>
        <taxon>PACMAD clade</taxon>
        <taxon>Chloridoideae</taxon>
        <taxon>Eragrostideae</taxon>
        <taxon>Eragrostidinae</taxon>
        <taxon>Eragrostis</taxon>
    </lineage>
</organism>
<dbReference type="InterPro" id="IPR056016">
    <property type="entry name" value="DUF7595"/>
</dbReference>
<dbReference type="InterPro" id="IPR036047">
    <property type="entry name" value="F-box-like_dom_sf"/>
</dbReference>
<evidence type="ECO:0000313" key="4">
    <source>
        <dbReference type="EMBL" id="TVU37373.1"/>
    </source>
</evidence>
<feature type="chain" id="PRO_5023823299" evidence="1">
    <location>
        <begin position="22"/>
        <end position="388"/>
    </location>
</feature>
<dbReference type="OrthoDB" id="620691at2759"/>
<dbReference type="CDD" id="cd09917">
    <property type="entry name" value="F-box_SF"/>
    <property type="match status" value="1"/>
</dbReference>
<reference evidence="4 5" key="1">
    <citation type="journal article" date="2019" name="Sci. Rep.">
        <title>A high-quality genome of Eragrostis curvula grass provides insights into Poaceae evolution and supports new strategies to enhance forage quality.</title>
        <authorList>
            <person name="Carballo J."/>
            <person name="Santos B.A.C.M."/>
            <person name="Zappacosta D."/>
            <person name="Garbus I."/>
            <person name="Selva J.P."/>
            <person name="Gallo C.A."/>
            <person name="Diaz A."/>
            <person name="Albertini E."/>
            <person name="Caccamo M."/>
            <person name="Echenique V."/>
        </authorList>
    </citation>
    <scope>NUCLEOTIDE SEQUENCE [LARGE SCALE GENOMIC DNA]</scope>
    <source>
        <strain evidence="5">cv. Victoria</strain>
        <tissue evidence="4">Leaf</tissue>
    </source>
</reference>
<dbReference type="Gene3D" id="1.20.1280.50">
    <property type="match status" value="1"/>
</dbReference>
<dbReference type="Gramene" id="TVU37373">
    <property type="protein sequence ID" value="TVU37373"/>
    <property type="gene ID" value="EJB05_10684"/>
</dbReference>
<keyword evidence="1" id="KW-0732">Signal</keyword>
<dbReference type="Pfam" id="PF24523">
    <property type="entry name" value="DUF7595"/>
    <property type="match status" value="1"/>
</dbReference>
<dbReference type="PANTHER" id="PTHR35828:SF23">
    <property type="entry name" value="F-BOX DOMAIN-CONTAINING PROTEIN"/>
    <property type="match status" value="1"/>
</dbReference>